<feature type="compositionally biased region" description="Polar residues" evidence="1">
    <location>
        <begin position="73"/>
        <end position="83"/>
    </location>
</feature>
<protein>
    <recommendedName>
        <fullName evidence="4">DUF659 domain-containing protein</fullName>
    </recommendedName>
</protein>
<dbReference type="PANTHER" id="PTHR47501">
    <property type="entry name" value="TRANSPOSASE-RELATED"/>
    <property type="match status" value="1"/>
</dbReference>
<evidence type="ECO:0000313" key="2">
    <source>
        <dbReference type="EMBL" id="PLW56673.1"/>
    </source>
</evidence>
<proteinExistence type="predicted"/>
<keyword evidence="3" id="KW-1185">Reference proteome</keyword>
<evidence type="ECO:0000313" key="3">
    <source>
        <dbReference type="Proteomes" id="UP000235388"/>
    </source>
</evidence>
<accession>A0A2N5W352</accession>
<evidence type="ECO:0008006" key="4">
    <source>
        <dbReference type="Google" id="ProtNLM"/>
    </source>
</evidence>
<dbReference type="PANTHER" id="PTHR47501:SF8">
    <property type="match status" value="1"/>
</dbReference>
<gene>
    <name evidence="2" type="ORF">PCANC_05143</name>
</gene>
<feature type="region of interest" description="Disordered" evidence="1">
    <location>
        <begin position="54"/>
        <end position="132"/>
    </location>
</feature>
<dbReference type="EMBL" id="PGCJ01000018">
    <property type="protein sequence ID" value="PLW56673.1"/>
    <property type="molecule type" value="Genomic_DNA"/>
</dbReference>
<evidence type="ECO:0000256" key="1">
    <source>
        <dbReference type="SAM" id="MobiDB-lite"/>
    </source>
</evidence>
<comment type="caution">
    <text evidence="2">The sequence shown here is derived from an EMBL/GenBank/DDBJ whole genome shotgun (WGS) entry which is preliminary data.</text>
</comment>
<sequence>MALGTRYTVPGYPPVIPAPQRQYMMKAYATGVELQPGIAEYIILLIPPHTAPQHLNTTIIPRPRRPTKRARQESSPSTVSTPNAHRARSIASVSDEAATHNPIDVDKEHPGELLATPSASGGPDNVTTDQEELSQAKQIASTAKKHNKDHVQTLGLLGITGTGDIDLRKVTQKCAIWCAEAAQPFSPLEERSLKSILHPTVLKNLPSQHVVSKAIHILYAAVQEEFKLELKNHKGALYLGLDAWQSPNGFNILGIVVYWLNKRSSGKHKLASMPLDFIKLSHSHTGEYLAKTVQMVFEKFGIASKIALYTNNRADEVKSKDDEWEDMPTKGTENEELDIEDIQDFRAIAPGQHYQVSLSRKDKTTDSLGSITST</sequence>
<dbReference type="Proteomes" id="UP000235388">
    <property type="component" value="Unassembled WGS sequence"/>
</dbReference>
<dbReference type="OrthoDB" id="2976890at2759"/>
<dbReference type="AlphaFoldDB" id="A0A2N5W352"/>
<reference evidence="2 3" key="1">
    <citation type="submission" date="2017-11" db="EMBL/GenBank/DDBJ databases">
        <title>De novo assembly and phasing of dikaryotic genomes from two isolates of Puccinia coronata f. sp. avenae, the causal agent of oat crown rust.</title>
        <authorList>
            <person name="Miller M.E."/>
            <person name="Zhang Y."/>
            <person name="Omidvar V."/>
            <person name="Sperschneider J."/>
            <person name="Schwessinger B."/>
            <person name="Raley C."/>
            <person name="Palmer J.M."/>
            <person name="Garnica D."/>
            <person name="Upadhyaya N."/>
            <person name="Rathjen J."/>
            <person name="Taylor J.M."/>
            <person name="Park R.F."/>
            <person name="Dodds P.N."/>
            <person name="Hirsch C.D."/>
            <person name="Kianian S.F."/>
            <person name="Figueroa M."/>
        </authorList>
    </citation>
    <scope>NUCLEOTIDE SEQUENCE [LARGE SCALE GENOMIC DNA]</scope>
    <source>
        <strain evidence="2">12NC29</strain>
    </source>
</reference>
<name>A0A2N5W352_9BASI</name>
<organism evidence="2 3">
    <name type="scientific">Puccinia coronata f. sp. avenae</name>
    <dbReference type="NCBI Taxonomy" id="200324"/>
    <lineage>
        <taxon>Eukaryota</taxon>
        <taxon>Fungi</taxon>
        <taxon>Dikarya</taxon>
        <taxon>Basidiomycota</taxon>
        <taxon>Pucciniomycotina</taxon>
        <taxon>Pucciniomycetes</taxon>
        <taxon>Pucciniales</taxon>
        <taxon>Pucciniaceae</taxon>
        <taxon>Puccinia</taxon>
    </lineage>
</organism>